<proteinExistence type="predicted"/>
<dbReference type="OMA" id="DWEDTNR"/>
<dbReference type="GO" id="GO:0000055">
    <property type="term" value="P:ribosomal large subunit export from nucleus"/>
    <property type="evidence" value="ECO:0007669"/>
    <property type="project" value="TreeGrafter"/>
</dbReference>
<evidence type="ECO:0000313" key="9">
    <source>
        <dbReference type="Proteomes" id="UP000028545"/>
    </source>
</evidence>
<dbReference type="OrthoDB" id="5304887at2759"/>
<comment type="subcellular location">
    <subcellularLocation>
        <location evidence="2">Cytoplasm</location>
    </subcellularLocation>
    <subcellularLocation>
        <location evidence="1">Nucleus</location>
    </subcellularLocation>
</comment>
<dbReference type="EMBL" id="JOWA01000121">
    <property type="protein sequence ID" value="KEZ40463.1"/>
    <property type="molecule type" value="Genomic_DNA"/>
</dbReference>
<dbReference type="Pfam" id="PF09135">
    <property type="entry name" value="Alb1"/>
    <property type="match status" value="1"/>
</dbReference>
<protein>
    <recommendedName>
        <fullName evidence="10">Ribosome biogenesis protein Alb1</fullName>
    </recommendedName>
</protein>
<keyword evidence="9" id="KW-1185">Reference proteome</keyword>
<organism evidence="8 9">
    <name type="scientific">Pseudallescheria apiosperma</name>
    <name type="common">Scedosporium apiospermum</name>
    <dbReference type="NCBI Taxonomy" id="563466"/>
    <lineage>
        <taxon>Eukaryota</taxon>
        <taxon>Fungi</taxon>
        <taxon>Dikarya</taxon>
        <taxon>Ascomycota</taxon>
        <taxon>Pezizomycotina</taxon>
        <taxon>Sordariomycetes</taxon>
        <taxon>Hypocreomycetidae</taxon>
        <taxon>Microascales</taxon>
        <taxon>Microascaceae</taxon>
        <taxon>Scedosporium</taxon>
    </lineage>
</organism>
<feature type="compositionally biased region" description="Basic residues" evidence="7">
    <location>
        <begin position="1"/>
        <end position="21"/>
    </location>
</feature>
<evidence type="ECO:0000256" key="7">
    <source>
        <dbReference type="SAM" id="MobiDB-lite"/>
    </source>
</evidence>
<evidence type="ECO:0008006" key="10">
    <source>
        <dbReference type="Google" id="ProtNLM"/>
    </source>
</evidence>
<dbReference type="AlphaFoldDB" id="A0A084FZF1"/>
<accession>A0A084FZF1</accession>
<feature type="compositionally biased region" description="Basic residues" evidence="7">
    <location>
        <begin position="63"/>
        <end position="79"/>
    </location>
</feature>
<sequence>MGKPGIAKKRKGPSIHSRAARRATSPSIDTDKSLKELNPPSPARAESRPSVLAAHHGAGVTKKSSKRKAILSSRARRRQEKGADRAEAISERVAAKIEKSVKAGKSVRSRGKTWDEVNGTGVTKTKRKGQSAPKEDLWGTDDEAMGVEEEPLKANVPLQVLEVAAEDEEDEIL</sequence>
<dbReference type="GO" id="GO:0005737">
    <property type="term" value="C:cytoplasm"/>
    <property type="evidence" value="ECO:0007669"/>
    <property type="project" value="UniProtKB-SubCell"/>
</dbReference>
<dbReference type="InterPro" id="IPR022784">
    <property type="entry name" value="Ribosome_bgen_Alb1"/>
</dbReference>
<dbReference type="Proteomes" id="UP000028545">
    <property type="component" value="Unassembled WGS sequence"/>
</dbReference>
<comment type="caution">
    <text evidence="8">The sequence shown here is derived from an EMBL/GenBank/DDBJ whole genome shotgun (WGS) entry which is preliminary data.</text>
</comment>
<dbReference type="GO" id="GO:0005730">
    <property type="term" value="C:nucleolus"/>
    <property type="evidence" value="ECO:0007669"/>
    <property type="project" value="TreeGrafter"/>
</dbReference>
<evidence type="ECO:0000256" key="1">
    <source>
        <dbReference type="ARBA" id="ARBA00004123"/>
    </source>
</evidence>
<dbReference type="GeneID" id="27727417"/>
<gene>
    <name evidence="8" type="ORF">SAPIO_CDS8345</name>
</gene>
<keyword evidence="5" id="KW-0690">Ribosome biogenesis</keyword>
<evidence type="ECO:0000256" key="4">
    <source>
        <dbReference type="ARBA" id="ARBA00022490"/>
    </source>
</evidence>
<feature type="region of interest" description="Disordered" evidence="7">
    <location>
        <begin position="100"/>
        <end position="141"/>
    </location>
</feature>
<evidence type="ECO:0000256" key="6">
    <source>
        <dbReference type="ARBA" id="ARBA00023242"/>
    </source>
</evidence>
<dbReference type="GO" id="GO:0030687">
    <property type="term" value="C:preribosome, large subunit precursor"/>
    <property type="evidence" value="ECO:0007669"/>
    <property type="project" value="TreeGrafter"/>
</dbReference>
<evidence type="ECO:0000256" key="3">
    <source>
        <dbReference type="ARBA" id="ARBA00022448"/>
    </source>
</evidence>
<name>A0A084FZF1_PSEDA</name>
<dbReference type="InterPro" id="IPR053278">
    <property type="entry name" value="Pre-60S_factor_ECM1"/>
</dbReference>
<dbReference type="KEGG" id="sapo:SAPIO_CDS8345"/>
<reference evidence="8 9" key="1">
    <citation type="journal article" date="2014" name="Genome Announc.">
        <title>Draft genome sequence of the pathogenic fungus Scedosporium apiospermum.</title>
        <authorList>
            <person name="Vandeputte P."/>
            <person name="Ghamrawi S."/>
            <person name="Rechenmann M."/>
            <person name="Iltis A."/>
            <person name="Giraud S."/>
            <person name="Fleury M."/>
            <person name="Thornton C."/>
            <person name="Delhaes L."/>
            <person name="Meyer W."/>
            <person name="Papon N."/>
            <person name="Bouchara J.P."/>
        </authorList>
    </citation>
    <scope>NUCLEOTIDE SEQUENCE [LARGE SCALE GENOMIC DNA]</scope>
    <source>
        <strain evidence="8 9">IHEM 14462</strain>
    </source>
</reference>
<dbReference type="PANTHER" id="PTHR28280:SF1">
    <property type="entry name" value="SHUTTLING PRE-60S FACTOR ECM1"/>
    <property type="match status" value="1"/>
</dbReference>
<evidence type="ECO:0000313" key="8">
    <source>
        <dbReference type="EMBL" id="KEZ40463.1"/>
    </source>
</evidence>
<dbReference type="HOGENOM" id="CLU_085138_0_0_1"/>
<dbReference type="RefSeq" id="XP_016640262.1">
    <property type="nucleotide sequence ID" value="XM_016789999.1"/>
</dbReference>
<feature type="region of interest" description="Disordered" evidence="7">
    <location>
        <begin position="1"/>
        <end position="87"/>
    </location>
</feature>
<dbReference type="VEuPathDB" id="FungiDB:SAPIO_CDS8345"/>
<dbReference type="PANTHER" id="PTHR28280">
    <property type="entry name" value="SHUTTLING PRE-60S FACTOR ECM1"/>
    <property type="match status" value="1"/>
</dbReference>
<evidence type="ECO:0000256" key="5">
    <source>
        <dbReference type="ARBA" id="ARBA00022517"/>
    </source>
</evidence>
<keyword evidence="6" id="KW-0539">Nucleus</keyword>
<evidence type="ECO:0000256" key="2">
    <source>
        <dbReference type="ARBA" id="ARBA00004496"/>
    </source>
</evidence>
<keyword evidence="3" id="KW-0813">Transport</keyword>
<keyword evidence="4" id="KW-0963">Cytoplasm</keyword>